<gene>
    <name evidence="1" type="primary">Hypp2934</name>
    <name evidence="1" type="ORF">BLAG_LOCUS18732</name>
</gene>
<name>A0A8J9ZWW1_BRALA</name>
<dbReference type="AlphaFoldDB" id="A0A8J9ZWW1"/>
<sequence length="70" mass="7882">MEFSNISRKEDGTDADVPLIYKSADGSTDLLPTTAIPKWRVWKNHLAICSAFLFTFTAYQSLQNLQTSLN</sequence>
<accession>A0A8J9ZWW1</accession>
<evidence type="ECO:0000313" key="2">
    <source>
        <dbReference type="Proteomes" id="UP000838412"/>
    </source>
</evidence>
<protein>
    <submittedName>
        <fullName evidence="1">Hypp2934 protein</fullName>
    </submittedName>
</protein>
<dbReference type="EMBL" id="OV696689">
    <property type="protein sequence ID" value="CAH1264337.1"/>
    <property type="molecule type" value="Genomic_DNA"/>
</dbReference>
<dbReference type="Proteomes" id="UP000838412">
    <property type="component" value="Chromosome 4"/>
</dbReference>
<organism evidence="1 2">
    <name type="scientific">Branchiostoma lanceolatum</name>
    <name type="common">Common lancelet</name>
    <name type="synonym">Amphioxus lanceolatum</name>
    <dbReference type="NCBI Taxonomy" id="7740"/>
    <lineage>
        <taxon>Eukaryota</taxon>
        <taxon>Metazoa</taxon>
        <taxon>Chordata</taxon>
        <taxon>Cephalochordata</taxon>
        <taxon>Leptocardii</taxon>
        <taxon>Amphioxiformes</taxon>
        <taxon>Branchiostomatidae</taxon>
        <taxon>Branchiostoma</taxon>
    </lineage>
</organism>
<proteinExistence type="predicted"/>
<keyword evidence="2" id="KW-1185">Reference proteome</keyword>
<reference evidence="1" key="1">
    <citation type="submission" date="2022-01" db="EMBL/GenBank/DDBJ databases">
        <authorList>
            <person name="Braso-Vives M."/>
        </authorList>
    </citation>
    <scope>NUCLEOTIDE SEQUENCE</scope>
</reference>
<evidence type="ECO:0000313" key="1">
    <source>
        <dbReference type="EMBL" id="CAH1264337.1"/>
    </source>
</evidence>